<proteinExistence type="predicted"/>
<organism evidence="2 3">
    <name type="scientific">Plasmodium falciparum (isolate 3D7)</name>
    <dbReference type="NCBI Taxonomy" id="36329"/>
    <lineage>
        <taxon>Eukaryota</taxon>
        <taxon>Sar</taxon>
        <taxon>Alveolata</taxon>
        <taxon>Apicomplexa</taxon>
        <taxon>Aconoidasida</taxon>
        <taxon>Haemosporida</taxon>
        <taxon>Plasmodiidae</taxon>
        <taxon>Plasmodium</taxon>
        <taxon>Plasmodium (Laverania)</taxon>
    </lineage>
</organism>
<dbReference type="AlphaFoldDB" id="Q8I4P2"/>
<dbReference type="OrthoDB" id="379152at2759"/>
<feature type="transmembrane region" description="Helical" evidence="1">
    <location>
        <begin position="271"/>
        <end position="292"/>
    </location>
</feature>
<protein>
    <submittedName>
        <fullName evidence="2">Rifin</fullName>
    </submittedName>
</protein>
<dbReference type="GO" id="GO:0020002">
    <property type="term" value="C:host cell plasma membrane"/>
    <property type="evidence" value="ECO:0000314"/>
    <property type="project" value="GeneDB"/>
</dbReference>
<dbReference type="OMA" id="CSTEVKM"/>
<dbReference type="HOGENOM" id="CLU_064205_0_0_1"/>
<sequence>MKVQYSKILLFPLLLNILSHNKNKPYITTHTPTTTSRVLIECNIYIPNYNNDPDMNSVRENFDRQTSQRFEEYEEHMQDKRQKCKEQCDKDIQKIILKDKMEKSLAEKVEKVCLICACGLGGGVAPVWGLVSGLWYVKWSQYVPVAVTKAGITEGIKEGLSQIMKLTTQWHPGAKTPPVDVTHILSSGKFTNTVTLYDIVHHINDSLYSTLDTQGYTQYCGAISSMASNNLSKFNRTYSTQLQLVSKAVTDAEIAESTKLAADTIILTNTIIASVVAIVVIALVMLIIYLILRYRRKKKNDEKTAI</sequence>
<dbReference type="Pfam" id="PF02009">
    <property type="entry name" value="RIFIN"/>
    <property type="match status" value="1"/>
</dbReference>
<dbReference type="PaxDb" id="5833-PFL2630w"/>
<name>Q8I4P2_PLAF7</name>
<keyword evidence="1" id="KW-0472">Membrane</keyword>
<dbReference type="Proteomes" id="UP000001450">
    <property type="component" value="Chromosome 12"/>
</dbReference>
<dbReference type="EMBL" id="LN999947">
    <property type="protein sequence ID" value="CZT99698.1"/>
    <property type="molecule type" value="Genomic_DNA"/>
</dbReference>
<gene>
    <name evidence="2" type="ORF">PF3D7_1254500</name>
</gene>
<dbReference type="InterPro" id="IPR006373">
    <property type="entry name" value="VSA_Rifin"/>
</dbReference>
<evidence type="ECO:0000313" key="3">
    <source>
        <dbReference type="Proteomes" id="UP000001450"/>
    </source>
</evidence>
<keyword evidence="3" id="KW-1185">Reference proteome</keyword>
<evidence type="ECO:0000256" key="1">
    <source>
        <dbReference type="SAM" id="Phobius"/>
    </source>
</evidence>
<dbReference type="InParanoid" id="Q8I4P2"/>
<dbReference type="RefSeq" id="XP_001350928.1">
    <property type="nucleotide sequence ID" value="XM_001350892.1"/>
</dbReference>
<reference evidence="2 3" key="1">
    <citation type="journal article" date="2002" name="Nature">
        <title>Genome sequence of the human malaria parasite Plasmodium falciparum.</title>
        <authorList>
            <person name="Gardner M.J."/>
            <person name="Hall N."/>
            <person name="Fung E."/>
            <person name="White O."/>
            <person name="Berriman M."/>
            <person name="Hyman R.W."/>
            <person name="Carlton J.M."/>
            <person name="Pain A."/>
            <person name="Nelson K.E."/>
            <person name="Bowman S."/>
            <person name="Paulsen I.T."/>
            <person name="James K."/>
            <person name="Eisen J.A."/>
            <person name="Rutherford K."/>
            <person name="Salzberg S.L."/>
            <person name="Craig A."/>
            <person name="Kyes S."/>
            <person name="Chan M.S."/>
            <person name="Nene V."/>
            <person name="Shallom S.J."/>
            <person name="Suh B."/>
            <person name="Peterson J."/>
            <person name="Angiuoli S."/>
            <person name="Pertea M."/>
            <person name="Allen J."/>
            <person name="Selengut J."/>
            <person name="Haft D."/>
            <person name="Mather M.W."/>
            <person name="Vaidya A.B."/>
            <person name="Martin D.M."/>
            <person name="Fairlamb A.H."/>
            <person name="Fraunholz M.J."/>
            <person name="Roos D.S."/>
            <person name="Ralph S.A."/>
            <person name="McFadden G.I."/>
            <person name="Cummings L.M."/>
            <person name="Subramanian G.M."/>
            <person name="Mungall C."/>
            <person name="Venter J.C."/>
            <person name="Carucci D.J."/>
            <person name="Hoffman S.L."/>
            <person name="Newbold C."/>
            <person name="Davis R.W."/>
            <person name="Fraser C.M."/>
            <person name="Barrell B."/>
        </authorList>
    </citation>
    <scope>NUCLEOTIDE SEQUENCE [LARGE SCALE GENOMIC DNA]</scope>
    <source>
        <strain evidence="3">Isolate 3D7</strain>
    </source>
</reference>
<dbReference type="VEuPathDB" id="PlasmoDB:PF3D7_1254500"/>
<dbReference type="GO" id="GO:0020033">
    <property type="term" value="P:antigenic variation"/>
    <property type="evidence" value="ECO:0000304"/>
    <property type="project" value="GeneDB"/>
</dbReference>
<keyword evidence="1" id="KW-1133">Transmembrane helix</keyword>
<dbReference type="KEGG" id="pfa:PF3D7_1254500"/>
<accession>Q8I4P2</accession>
<dbReference type="PhylomeDB" id="Q8I4P2"/>
<dbReference type="GeneID" id="811576"/>
<dbReference type="NCBIfam" id="TIGR01477">
    <property type="entry name" value="RIFIN"/>
    <property type="match status" value="1"/>
</dbReference>
<dbReference type="SMR" id="Q8I4P2"/>
<evidence type="ECO:0000313" key="2">
    <source>
        <dbReference type="EMBL" id="CZT99698.1"/>
    </source>
</evidence>
<keyword evidence="1" id="KW-0812">Transmembrane</keyword>